<keyword evidence="9" id="KW-1185">Reference proteome</keyword>
<evidence type="ECO:0000259" key="7">
    <source>
        <dbReference type="PROSITE" id="PS00716"/>
    </source>
</evidence>
<dbReference type="GO" id="GO:0006352">
    <property type="term" value="P:DNA-templated transcription initiation"/>
    <property type="evidence" value="ECO:0007669"/>
    <property type="project" value="UniProtKB-UniRule"/>
</dbReference>
<dbReference type="Pfam" id="PF00140">
    <property type="entry name" value="Sigma70_r1_2"/>
    <property type="match status" value="1"/>
</dbReference>
<dbReference type="AlphaFoldDB" id="A0A1E5IJP7"/>
<keyword evidence="5" id="KW-0963">Cytoplasm</keyword>
<feature type="short sequence motif" description="Interaction with polymerase core subunit RpoC" evidence="5">
    <location>
        <begin position="366"/>
        <end position="369"/>
    </location>
</feature>
<sequence>MAKKDLFKDLINTGKEHGYLTYENINKSLPQGSMIAEKIDSFFVTLEDLGIKVLVDDKEYLSDKGKKGRGEAIERSVKTINEEDDINPVRMYLSEMAKVPLLERNMELKLVKSIRENEDRLKFIVLESPLIIKEIRNWETLISQQEMTPKELMPRGRKSKAQLIGMGLKIKMVVKKINRIEKDINIYEKKLKLKSVSHKAKKQYKEKVKELRSEIINLIIELNLNQDKIRRLINKIKTIAQKLNEIKDGLERFERKYKNSFSKVKMLFKSCDLGKISSAEFKKNTGVSVKDAAKDIANVKTLLVKQANLEEGFVITPEEMIETDRKIREFECVIHRDKMKLIEANFRLVVSIAKKHVGMSNLELSDLIQEGNLGLSKAVEKFEWKRGFKFSTYATWWIRQSINRSIADQARTIRIPVHMKELTSKLIKIKKEFQQDMGREPTIEEYSKILNLSGDRIRKILKMMQEPVSLATPVGEEEDSRLEDFIEDQNSPNPVAKTQQYRLQLELEKVLNTLTPREAEIIRLRYGIGIGYPSTLEEVGKKFGVTRERVRQIEAKAIRKLRYPRRSKSLYEYLD</sequence>
<dbReference type="GO" id="GO:0016987">
    <property type="term" value="F:sigma factor activity"/>
    <property type="evidence" value="ECO:0007669"/>
    <property type="project" value="UniProtKB-UniRule"/>
</dbReference>
<dbReference type="InterPro" id="IPR013325">
    <property type="entry name" value="RNA_pol_sigma_r2"/>
</dbReference>
<comment type="caution">
    <text evidence="8">The sequence shown here is derived from an EMBL/GenBank/DDBJ whole genome shotgun (WGS) entry which is preliminary data.</text>
</comment>
<organism evidence="8 9">
    <name type="scientific">Endomicrobium trichonymphae</name>
    <dbReference type="NCBI Taxonomy" id="1408204"/>
    <lineage>
        <taxon>Bacteria</taxon>
        <taxon>Pseudomonadati</taxon>
        <taxon>Elusimicrobiota</taxon>
        <taxon>Endomicrobiia</taxon>
        <taxon>Endomicrobiales</taxon>
        <taxon>Endomicrobiaceae</taxon>
        <taxon>Candidatus Endomicrobiellum</taxon>
    </lineage>
</organism>
<evidence type="ECO:0000256" key="3">
    <source>
        <dbReference type="ARBA" id="ARBA00023125"/>
    </source>
</evidence>
<dbReference type="Pfam" id="PF04539">
    <property type="entry name" value="Sigma70_r3"/>
    <property type="match status" value="1"/>
</dbReference>
<comment type="function">
    <text evidence="5">Sigma factors are initiation factors that promote the attachment of RNA polymerase to specific initiation sites and are then released. This sigma factor is the primary sigma factor during exponential growth.</text>
</comment>
<feature type="DNA-binding region" description="H-T-H motif" evidence="5">
    <location>
        <begin position="536"/>
        <end position="555"/>
    </location>
</feature>
<dbReference type="InterPro" id="IPR000943">
    <property type="entry name" value="RNA_pol_sigma70"/>
</dbReference>
<dbReference type="InterPro" id="IPR014284">
    <property type="entry name" value="RNA_pol_sigma-70_dom"/>
</dbReference>
<evidence type="ECO:0000256" key="6">
    <source>
        <dbReference type="SAM" id="Coils"/>
    </source>
</evidence>
<comment type="subcellular location">
    <subcellularLocation>
        <location evidence="5">Cytoplasm</location>
    </subcellularLocation>
</comment>
<evidence type="ECO:0000313" key="9">
    <source>
        <dbReference type="Proteomes" id="UP000095237"/>
    </source>
</evidence>
<dbReference type="Pfam" id="PF03979">
    <property type="entry name" value="Sigma70_r1_1"/>
    <property type="match status" value="1"/>
</dbReference>
<evidence type="ECO:0000256" key="4">
    <source>
        <dbReference type="ARBA" id="ARBA00023163"/>
    </source>
</evidence>
<dbReference type="GO" id="GO:0003677">
    <property type="term" value="F:DNA binding"/>
    <property type="evidence" value="ECO:0007669"/>
    <property type="project" value="UniProtKB-UniRule"/>
</dbReference>
<comment type="similarity">
    <text evidence="5">Belongs to the sigma-70 factor family. RpoD/SigA subfamily.</text>
</comment>
<dbReference type="NCBIfam" id="TIGR02937">
    <property type="entry name" value="sigma70-ECF"/>
    <property type="match status" value="1"/>
</dbReference>
<feature type="coiled-coil region" evidence="6">
    <location>
        <begin position="170"/>
        <end position="256"/>
    </location>
</feature>
<comment type="caution">
    <text evidence="5">Lacks conserved residue(s) required for the propagation of feature annotation.</text>
</comment>
<proteinExistence type="inferred from homology"/>
<dbReference type="InterPro" id="IPR007624">
    <property type="entry name" value="RNA_pol_sigma70_r3"/>
</dbReference>
<dbReference type="Pfam" id="PF04545">
    <property type="entry name" value="Sigma70_r4"/>
    <property type="match status" value="1"/>
</dbReference>
<dbReference type="InterPro" id="IPR036388">
    <property type="entry name" value="WH-like_DNA-bd_sf"/>
</dbReference>
<dbReference type="InterPro" id="IPR028630">
    <property type="entry name" value="Sigma70_RpoD"/>
</dbReference>
<dbReference type="Gene3D" id="1.10.220.120">
    <property type="entry name" value="Sigma-70 factor, region 1.1"/>
    <property type="match status" value="1"/>
</dbReference>
<dbReference type="Proteomes" id="UP000095237">
    <property type="component" value="Unassembled WGS sequence"/>
</dbReference>
<dbReference type="InterPro" id="IPR009042">
    <property type="entry name" value="RNA_pol_sigma70_r1_2"/>
</dbReference>
<dbReference type="Pfam" id="PF04542">
    <property type="entry name" value="Sigma70_r2"/>
    <property type="match status" value="1"/>
</dbReference>
<keyword evidence="4 5" id="KW-0804">Transcription</keyword>
<keyword evidence="2 5" id="KW-0731">Sigma factor</keyword>
<dbReference type="PANTHER" id="PTHR30603">
    <property type="entry name" value="RNA POLYMERASE SIGMA FACTOR RPO"/>
    <property type="match status" value="1"/>
</dbReference>
<dbReference type="SUPFAM" id="SSF88659">
    <property type="entry name" value="Sigma3 and sigma4 domains of RNA polymerase sigma factors"/>
    <property type="match status" value="2"/>
</dbReference>
<evidence type="ECO:0000256" key="1">
    <source>
        <dbReference type="ARBA" id="ARBA00023015"/>
    </source>
</evidence>
<keyword evidence="6" id="KW-0175">Coiled coil</keyword>
<keyword evidence="1 5" id="KW-0805">Transcription regulation</keyword>
<keyword evidence="3 5" id="KW-0238">DNA-binding</keyword>
<dbReference type="InterPro" id="IPR013324">
    <property type="entry name" value="RNA_pol_sigma_r3/r4-like"/>
</dbReference>
<dbReference type="GO" id="GO:0005737">
    <property type="term" value="C:cytoplasm"/>
    <property type="evidence" value="ECO:0007669"/>
    <property type="project" value="UniProtKB-SubCell"/>
</dbReference>
<feature type="domain" description="RNA polymerase sigma-70" evidence="7">
    <location>
        <begin position="535"/>
        <end position="561"/>
    </location>
</feature>
<dbReference type="PRINTS" id="PR00046">
    <property type="entry name" value="SIGMA70FCT"/>
</dbReference>
<dbReference type="PANTHER" id="PTHR30603:SF60">
    <property type="entry name" value="RNA POLYMERASE SIGMA FACTOR RPOD"/>
    <property type="match status" value="1"/>
</dbReference>
<gene>
    <name evidence="5" type="primary">sigA</name>
    <name evidence="8" type="ORF">ATZ36_16775</name>
</gene>
<feature type="region of interest" description="Sigma-70 factor domain-4" evidence="5">
    <location>
        <begin position="510"/>
        <end position="563"/>
    </location>
</feature>
<dbReference type="EMBL" id="LNVX01000291">
    <property type="protein sequence ID" value="OEG70641.1"/>
    <property type="molecule type" value="Genomic_DNA"/>
</dbReference>
<dbReference type="InterPro" id="IPR007627">
    <property type="entry name" value="RNA_pol_sigma70_r2"/>
</dbReference>
<dbReference type="InterPro" id="IPR007630">
    <property type="entry name" value="RNA_pol_sigma70_r4"/>
</dbReference>
<feature type="region of interest" description="Sigma-70 factor domain-3" evidence="5">
    <location>
        <begin position="421"/>
        <end position="497"/>
    </location>
</feature>
<dbReference type="PROSITE" id="PS00716">
    <property type="entry name" value="SIGMA70_2"/>
    <property type="match status" value="1"/>
</dbReference>
<evidence type="ECO:0000256" key="5">
    <source>
        <dbReference type="HAMAP-Rule" id="MF_00963"/>
    </source>
</evidence>
<name>A0A1E5IJP7_ENDTX</name>
<dbReference type="InterPro" id="IPR042189">
    <property type="entry name" value="RNA_pol_sigma_70_r1_1_sf"/>
</dbReference>
<evidence type="ECO:0000313" key="8">
    <source>
        <dbReference type="EMBL" id="OEG70641.1"/>
    </source>
</evidence>
<dbReference type="HAMAP" id="MF_00963">
    <property type="entry name" value="Sigma70_RpoD_SigA"/>
    <property type="match status" value="1"/>
</dbReference>
<reference evidence="8 9" key="1">
    <citation type="submission" date="2015-11" db="EMBL/GenBank/DDBJ databases">
        <title>Evidence for parallel genomic evolution in an endosymbiosis of termite gut flagellates.</title>
        <authorList>
            <person name="Zheng H."/>
        </authorList>
    </citation>
    <scope>NUCLEOTIDE SEQUENCE [LARGE SCALE GENOMIC DNA]</scope>
    <source>
        <strain evidence="8 9">CET450</strain>
    </source>
</reference>
<comment type="subunit">
    <text evidence="5">Interacts transiently with the RNA polymerase catalytic core.</text>
</comment>
<dbReference type="CDD" id="cd06171">
    <property type="entry name" value="Sigma70_r4"/>
    <property type="match status" value="1"/>
</dbReference>
<dbReference type="InterPro" id="IPR007127">
    <property type="entry name" value="RNA_pol_sigma_70_r1_1"/>
</dbReference>
<protein>
    <recommendedName>
        <fullName evidence="5">RNA polymerase sigma factor SigA</fullName>
    </recommendedName>
</protein>
<dbReference type="InterPro" id="IPR050239">
    <property type="entry name" value="Sigma-70_RNA_pol_init_factors"/>
</dbReference>
<dbReference type="SUPFAM" id="SSF88946">
    <property type="entry name" value="Sigma2 domain of RNA polymerase sigma factors"/>
    <property type="match status" value="1"/>
</dbReference>
<dbReference type="Gene3D" id="1.10.10.10">
    <property type="entry name" value="Winged helix-like DNA-binding domain superfamily/Winged helix DNA-binding domain"/>
    <property type="match status" value="2"/>
</dbReference>
<evidence type="ECO:0000256" key="2">
    <source>
        <dbReference type="ARBA" id="ARBA00023082"/>
    </source>
</evidence>
<accession>A0A1E5IJP7</accession>
<dbReference type="Gene3D" id="1.10.601.10">
    <property type="entry name" value="RNA Polymerase Primary Sigma Factor"/>
    <property type="match status" value="1"/>
</dbReference>